<dbReference type="KEGG" id="siw:GH266_08365"/>
<evidence type="ECO:0000256" key="1">
    <source>
        <dbReference type="ARBA" id="ARBA00004651"/>
    </source>
</evidence>
<sequence length="644" mass="68374">MEKRFPRHFAATIACQNQRSGRKMGGTTPDHGAGANSNRRLPLPGQGPEKRQEPQRRHPARQEDDRKMMSASAVFVQLIGGVALLIWAVRMVRTGVVRAFGSSLRAVLASATRNRAMAAFAGAGVTVLMQSATATAMLLTSFSRSGLVPLAMALAVVLGADVGSAIAAQILSLDVSYLWPVFVTAGVFMFLSMEADRAQCIGRALIGLGLLTLSLQTLRLTVVPLAESETFGLVLAALGSEPILAAILAAGITWAAHSSLAVVLVIATLALTGAVTPTLAIAAVLGANVGAAAAPLSANWGGAPETKRVPLGNMLMRGVVAAVLVPFSGVLADIATSHGLVGARLTVDAHLAFNIVVALIFIPLVGPVSRLLERLVPASAQPADPKRPRYLGSATTDMSSEALAAAHREALALGDRVEAMLIKSMEALETGDPKLIREIRTSDDAVDAVNEAIKLHLVRMSRKGMSEEDSRRFMEILSFTTNLEHIGDVIDKQLLELAEKKGRGNLAFSSEGLADLKAFHARVASNFATALNVFATGDADLARRLFAEKTAIRDLERHYAERHYARLRDGVKLSMETTSIHMDVLRDLKRIHGHFVVVAQPILEACGELADTRLRASAPAPAPAAREKKNEEFRDTSTSGAQPA</sequence>
<feature type="transmembrane region" description="Helical" evidence="7">
    <location>
        <begin position="205"/>
        <end position="225"/>
    </location>
</feature>
<dbReference type="GO" id="GO:0005886">
    <property type="term" value="C:plasma membrane"/>
    <property type="evidence" value="ECO:0007669"/>
    <property type="project" value="UniProtKB-SubCell"/>
</dbReference>
<dbReference type="Pfam" id="PF01895">
    <property type="entry name" value="PhoU"/>
    <property type="match status" value="2"/>
</dbReference>
<evidence type="ECO:0000313" key="9">
    <source>
        <dbReference type="EMBL" id="QGZ34516.1"/>
    </source>
</evidence>
<feature type="transmembrane region" description="Helical" evidence="7">
    <location>
        <begin position="177"/>
        <end position="193"/>
    </location>
</feature>
<evidence type="ECO:0000256" key="7">
    <source>
        <dbReference type="SAM" id="Phobius"/>
    </source>
</evidence>
<keyword evidence="2" id="KW-1003">Cell membrane</keyword>
<keyword evidence="5 7" id="KW-0472">Membrane</keyword>
<dbReference type="EMBL" id="CP046908">
    <property type="protein sequence ID" value="QGZ34516.1"/>
    <property type="molecule type" value="Genomic_DNA"/>
</dbReference>
<evidence type="ECO:0000259" key="8">
    <source>
        <dbReference type="Pfam" id="PF01895"/>
    </source>
</evidence>
<evidence type="ECO:0000256" key="5">
    <source>
        <dbReference type="ARBA" id="ARBA00023136"/>
    </source>
</evidence>
<dbReference type="InterPro" id="IPR026022">
    <property type="entry name" value="PhoU_dom"/>
</dbReference>
<dbReference type="Pfam" id="PF02690">
    <property type="entry name" value="Na_Pi_cotrans"/>
    <property type="match status" value="1"/>
</dbReference>
<keyword evidence="4 7" id="KW-1133">Transmembrane helix</keyword>
<dbReference type="Proteomes" id="UP000435648">
    <property type="component" value="Chromosome"/>
</dbReference>
<name>A0A857C663_9HYPH</name>
<evidence type="ECO:0000256" key="3">
    <source>
        <dbReference type="ARBA" id="ARBA00022692"/>
    </source>
</evidence>
<comment type="subcellular location">
    <subcellularLocation>
        <location evidence="1">Cell membrane</location>
        <topology evidence="1">Multi-pass membrane protein</topology>
    </subcellularLocation>
</comment>
<feature type="transmembrane region" description="Helical" evidence="7">
    <location>
        <begin position="231"/>
        <end position="254"/>
    </location>
</feature>
<proteinExistence type="predicted"/>
<feature type="transmembrane region" description="Helical" evidence="7">
    <location>
        <begin position="314"/>
        <end position="335"/>
    </location>
</feature>
<dbReference type="GO" id="GO:0044341">
    <property type="term" value="P:sodium-dependent phosphate transport"/>
    <property type="evidence" value="ECO:0007669"/>
    <property type="project" value="InterPro"/>
</dbReference>
<dbReference type="InterPro" id="IPR003841">
    <property type="entry name" value="Na/Pi_transpt"/>
</dbReference>
<dbReference type="NCBIfam" id="NF037997">
    <property type="entry name" value="Na_Pi_symport"/>
    <property type="match status" value="1"/>
</dbReference>
<evidence type="ECO:0000313" key="10">
    <source>
        <dbReference type="Proteomes" id="UP000435648"/>
    </source>
</evidence>
<dbReference type="AlphaFoldDB" id="A0A857C663"/>
<reference evidence="9 10" key="1">
    <citation type="submission" date="2019-12" db="EMBL/GenBank/DDBJ databases">
        <title>The genome of Stappia indica PHM037.</title>
        <authorList>
            <person name="Kacar D."/>
            <person name="Galan B."/>
            <person name="Canedo L."/>
            <person name="Rodriguez P."/>
            <person name="de la Calle F."/>
            <person name="Garcia J.L."/>
        </authorList>
    </citation>
    <scope>NUCLEOTIDE SEQUENCE [LARGE SCALE GENOMIC DNA]</scope>
    <source>
        <strain evidence="9 10">PHM037</strain>
    </source>
</reference>
<evidence type="ECO:0000256" key="6">
    <source>
        <dbReference type="SAM" id="MobiDB-lite"/>
    </source>
</evidence>
<dbReference type="InterPro" id="IPR038078">
    <property type="entry name" value="PhoU-like_sf"/>
</dbReference>
<feature type="region of interest" description="Disordered" evidence="6">
    <location>
        <begin position="15"/>
        <end position="66"/>
    </location>
</feature>
<evidence type="ECO:0000256" key="2">
    <source>
        <dbReference type="ARBA" id="ARBA00022475"/>
    </source>
</evidence>
<dbReference type="PANTHER" id="PTHR10010">
    <property type="entry name" value="SOLUTE CARRIER FAMILY 34 SODIUM PHOSPHATE , MEMBER 2-RELATED"/>
    <property type="match status" value="1"/>
</dbReference>
<dbReference type="Gene3D" id="1.20.58.220">
    <property type="entry name" value="Phosphate transport system protein phou homolog 2, domain 2"/>
    <property type="match status" value="1"/>
</dbReference>
<feature type="transmembrane region" description="Helical" evidence="7">
    <location>
        <begin position="261"/>
        <end position="294"/>
    </location>
</feature>
<feature type="region of interest" description="Disordered" evidence="6">
    <location>
        <begin position="616"/>
        <end position="644"/>
    </location>
</feature>
<protein>
    <submittedName>
        <fullName evidence="9">Na/Pi cotransporter family protein</fullName>
    </submittedName>
</protein>
<feature type="transmembrane region" description="Helical" evidence="7">
    <location>
        <begin position="117"/>
        <end position="140"/>
    </location>
</feature>
<organism evidence="9 10">
    <name type="scientific">Stappia indica</name>
    <dbReference type="NCBI Taxonomy" id="538381"/>
    <lineage>
        <taxon>Bacteria</taxon>
        <taxon>Pseudomonadati</taxon>
        <taxon>Pseudomonadota</taxon>
        <taxon>Alphaproteobacteria</taxon>
        <taxon>Hyphomicrobiales</taxon>
        <taxon>Stappiaceae</taxon>
        <taxon>Stappia</taxon>
    </lineage>
</organism>
<feature type="transmembrane region" description="Helical" evidence="7">
    <location>
        <begin position="347"/>
        <end position="366"/>
    </location>
</feature>
<feature type="transmembrane region" description="Helical" evidence="7">
    <location>
        <begin position="147"/>
        <end position="171"/>
    </location>
</feature>
<dbReference type="GO" id="GO:0005436">
    <property type="term" value="F:sodium:phosphate symporter activity"/>
    <property type="evidence" value="ECO:0007669"/>
    <property type="project" value="InterPro"/>
</dbReference>
<feature type="compositionally biased region" description="Basic and acidic residues" evidence="6">
    <location>
        <begin position="48"/>
        <end position="66"/>
    </location>
</feature>
<dbReference type="SUPFAM" id="SSF109755">
    <property type="entry name" value="PhoU-like"/>
    <property type="match status" value="1"/>
</dbReference>
<feature type="domain" description="PhoU" evidence="8">
    <location>
        <begin position="521"/>
        <end position="599"/>
    </location>
</feature>
<gene>
    <name evidence="9" type="ORF">GH266_08365</name>
</gene>
<dbReference type="PANTHER" id="PTHR10010:SF46">
    <property type="entry name" value="SODIUM-DEPENDENT PHOSPHATE TRANSPORT PROTEIN 2B"/>
    <property type="match status" value="1"/>
</dbReference>
<feature type="domain" description="PhoU" evidence="8">
    <location>
        <begin position="413"/>
        <end position="489"/>
    </location>
</feature>
<evidence type="ECO:0000256" key="4">
    <source>
        <dbReference type="ARBA" id="ARBA00022989"/>
    </source>
</evidence>
<feature type="transmembrane region" description="Helical" evidence="7">
    <location>
        <begin position="71"/>
        <end position="89"/>
    </location>
</feature>
<feature type="compositionally biased region" description="Basic and acidic residues" evidence="6">
    <location>
        <begin position="625"/>
        <end position="635"/>
    </location>
</feature>
<keyword evidence="3 7" id="KW-0812">Transmembrane</keyword>
<accession>A0A857C663</accession>